<dbReference type="EMBL" id="JACJLL010000032">
    <property type="protein sequence ID" value="MBM6819076.1"/>
    <property type="molecule type" value="Genomic_DNA"/>
</dbReference>
<evidence type="ECO:0000256" key="1">
    <source>
        <dbReference type="ARBA" id="ARBA00022801"/>
    </source>
</evidence>
<name>A0ABS2FFG6_9CLOT</name>
<feature type="transmembrane region" description="Helical" evidence="2">
    <location>
        <begin position="7"/>
        <end position="25"/>
    </location>
</feature>
<dbReference type="InterPro" id="IPR009835">
    <property type="entry name" value="SrtB"/>
</dbReference>
<keyword evidence="1 3" id="KW-0378">Hydrolase</keyword>
<accession>A0ABS2FFG6</accession>
<dbReference type="Pfam" id="PF04203">
    <property type="entry name" value="Sortase"/>
    <property type="match status" value="1"/>
</dbReference>
<dbReference type="Proteomes" id="UP000767334">
    <property type="component" value="Unassembled WGS sequence"/>
</dbReference>
<reference evidence="3 4" key="1">
    <citation type="journal article" date="2021" name="Sci. Rep.">
        <title>The distribution of antibiotic resistance genes in chicken gut microbiota commensals.</title>
        <authorList>
            <person name="Juricova H."/>
            <person name="Matiasovicova J."/>
            <person name="Kubasova T."/>
            <person name="Cejkova D."/>
            <person name="Rychlik I."/>
        </authorList>
    </citation>
    <scope>NUCLEOTIDE SEQUENCE [LARGE SCALE GENOMIC DNA]</scope>
    <source>
        <strain evidence="3 4">An435</strain>
    </source>
</reference>
<organism evidence="3 4">
    <name type="scientific">Clostridium saudiense</name>
    <dbReference type="NCBI Taxonomy" id="1414720"/>
    <lineage>
        <taxon>Bacteria</taxon>
        <taxon>Bacillati</taxon>
        <taxon>Bacillota</taxon>
        <taxon>Clostridia</taxon>
        <taxon>Eubacteriales</taxon>
        <taxon>Clostridiaceae</taxon>
        <taxon>Clostridium</taxon>
    </lineage>
</organism>
<keyword evidence="2" id="KW-0472">Membrane</keyword>
<dbReference type="SUPFAM" id="SSF63817">
    <property type="entry name" value="Sortase"/>
    <property type="match status" value="1"/>
</dbReference>
<proteinExistence type="predicted"/>
<protein>
    <submittedName>
        <fullName evidence="3">Class B sortase</fullName>
        <ecNumber evidence="3">3.4.22.71</ecNumber>
    </submittedName>
</protein>
<comment type="caution">
    <text evidence="3">The sequence shown here is derived from an EMBL/GenBank/DDBJ whole genome shotgun (WGS) entry which is preliminary data.</text>
</comment>
<keyword evidence="2" id="KW-0812">Transmembrane</keyword>
<dbReference type="CDD" id="cd05826">
    <property type="entry name" value="Sortase_B"/>
    <property type="match status" value="1"/>
</dbReference>
<sequence>MKRVTNTILFVIIICCLSVICYKYYNYFVDEKLNDEIQSYAPTISDVYLSDDISQSSNSETKENNENLVKEDDNNKIISNNEEELKAINGNYEMWIEIPNTKINYPVVQTEDNEYYLKHNFKNESNMSGTIFVDYRNNIDEDKNIILYGHNMRNGSMFNNITKFKEDSFFNDNDTINIIRNNTLYQYEIFSVYVEDESKVTLDTEFIDEEAFEKYVSNQSSKSMYNKDITISKEDKIITLVTCSYEYDGARTVLVGKLKV</sequence>
<keyword evidence="4" id="KW-1185">Reference proteome</keyword>
<keyword evidence="2" id="KW-1133">Transmembrane helix</keyword>
<evidence type="ECO:0000313" key="4">
    <source>
        <dbReference type="Proteomes" id="UP000767334"/>
    </source>
</evidence>
<dbReference type="EC" id="3.4.22.71" evidence="3"/>
<dbReference type="NCBIfam" id="TIGR03064">
    <property type="entry name" value="sortase_srtB"/>
    <property type="match status" value="1"/>
</dbReference>
<dbReference type="Gene3D" id="2.40.260.10">
    <property type="entry name" value="Sortase"/>
    <property type="match status" value="1"/>
</dbReference>
<evidence type="ECO:0000313" key="3">
    <source>
        <dbReference type="EMBL" id="MBM6819076.1"/>
    </source>
</evidence>
<gene>
    <name evidence="3" type="primary">srtB</name>
    <name evidence="3" type="ORF">H6A19_06945</name>
</gene>
<dbReference type="InterPro" id="IPR023365">
    <property type="entry name" value="Sortase_dom-sf"/>
</dbReference>
<dbReference type="GO" id="GO:0016787">
    <property type="term" value="F:hydrolase activity"/>
    <property type="evidence" value="ECO:0007669"/>
    <property type="project" value="UniProtKB-KW"/>
</dbReference>
<evidence type="ECO:0000256" key="2">
    <source>
        <dbReference type="SAM" id="Phobius"/>
    </source>
</evidence>
<dbReference type="InterPro" id="IPR005754">
    <property type="entry name" value="Sortase"/>
</dbReference>
<dbReference type="RefSeq" id="WP_204572162.1">
    <property type="nucleotide sequence ID" value="NZ_JACJLL010000032.1"/>
</dbReference>